<evidence type="ECO:0000256" key="1">
    <source>
        <dbReference type="ARBA" id="ARBA00022679"/>
    </source>
</evidence>
<dbReference type="InterPro" id="IPR000182">
    <property type="entry name" value="GNAT_dom"/>
</dbReference>
<evidence type="ECO:0000313" key="4">
    <source>
        <dbReference type="EMBL" id="OMF05884.1"/>
    </source>
</evidence>
<dbReference type="Proteomes" id="UP000187134">
    <property type="component" value="Unassembled WGS sequence"/>
</dbReference>
<evidence type="ECO:0000259" key="3">
    <source>
        <dbReference type="PROSITE" id="PS51186"/>
    </source>
</evidence>
<proteinExistence type="predicted"/>
<dbReference type="SUPFAM" id="SSF55729">
    <property type="entry name" value="Acyl-CoA N-acyltransferases (Nat)"/>
    <property type="match status" value="1"/>
</dbReference>
<dbReference type="PROSITE" id="PS51186">
    <property type="entry name" value="GNAT"/>
    <property type="match status" value="1"/>
</dbReference>
<dbReference type="EMBL" id="MRTJ01000025">
    <property type="protein sequence ID" value="OMF05884.1"/>
    <property type="molecule type" value="Genomic_DNA"/>
</dbReference>
<name>A0A1R1BFV0_PAEAM</name>
<accession>A0A1R1BFV0</accession>
<dbReference type="Gene3D" id="3.40.630.30">
    <property type="match status" value="1"/>
</dbReference>
<dbReference type="AlphaFoldDB" id="A0A1R1BFV0"/>
<reference evidence="4 5" key="1">
    <citation type="submission" date="2016-11" db="EMBL/GenBank/DDBJ databases">
        <title>Paenibacillus species isolates.</title>
        <authorList>
            <person name="Beno S.M."/>
        </authorList>
    </citation>
    <scope>NUCLEOTIDE SEQUENCE [LARGE SCALE GENOMIC DNA]</scope>
    <source>
        <strain evidence="4 5">FSL H8-0246</strain>
    </source>
</reference>
<sequence>MSMNQIQITQQLNAQQQEQVAHLFYEAFPLKVTHLWFYAKTKKQAVQLLSQSIHFEQGIYALRNEEVVGFLGYNIGKEAFTPANYVAFRNVYSPFVATWRFLCYAFYLKFHLYHEQVLHIDPIAVSEEARGHGIGKLLLSKLEQVAINKGITKINLEVVDTNPSAQKLYERFGYMLQKELKSGPFTAKAGFKKVIFMQKCLDNTNSSIQSE</sequence>
<evidence type="ECO:0000256" key="2">
    <source>
        <dbReference type="ARBA" id="ARBA00023315"/>
    </source>
</evidence>
<dbReference type="PANTHER" id="PTHR43420">
    <property type="entry name" value="ACETYLTRANSFERASE"/>
    <property type="match status" value="1"/>
</dbReference>
<keyword evidence="1" id="KW-0808">Transferase</keyword>
<dbReference type="InterPro" id="IPR050680">
    <property type="entry name" value="YpeA/RimI_acetyltransf"/>
</dbReference>
<organism evidence="4 5">
    <name type="scientific">Paenibacillus amylolyticus</name>
    <dbReference type="NCBI Taxonomy" id="1451"/>
    <lineage>
        <taxon>Bacteria</taxon>
        <taxon>Bacillati</taxon>
        <taxon>Bacillota</taxon>
        <taxon>Bacilli</taxon>
        <taxon>Bacillales</taxon>
        <taxon>Paenibacillaceae</taxon>
        <taxon>Paenibacillus</taxon>
    </lineage>
</organism>
<gene>
    <name evidence="4" type="ORF">BK131_28845</name>
</gene>
<dbReference type="InterPro" id="IPR016181">
    <property type="entry name" value="Acyl_CoA_acyltransferase"/>
</dbReference>
<dbReference type="Pfam" id="PF00583">
    <property type="entry name" value="Acetyltransf_1"/>
    <property type="match status" value="1"/>
</dbReference>
<feature type="domain" description="N-acetyltransferase" evidence="3">
    <location>
        <begin position="7"/>
        <end position="202"/>
    </location>
</feature>
<dbReference type="CDD" id="cd04301">
    <property type="entry name" value="NAT_SF"/>
    <property type="match status" value="1"/>
</dbReference>
<keyword evidence="2" id="KW-0012">Acyltransferase</keyword>
<protein>
    <recommendedName>
        <fullName evidence="3">N-acetyltransferase domain-containing protein</fullName>
    </recommendedName>
</protein>
<dbReference type="PANTHER" id="PTHR43420:SF51">
    <property type="entry name" value="PEPTIDYL-LYSINE N-ACETYLTRANSFERASE YIAC"/>
    <property type="match status" value="1"/>
</dbReference>
<evidence type="ECO:0000313" key="5">
    <source>
        <dbReference type="Proteomes" id="UP000187134"/>
    </source>
</evidence>
<comment type="caution">
    <text evidence="4">The sequence shown here is derived from an EMBL/GenBank/DDBJ whole genome shotgun (WGS) entry which is preliminary data.</text>
</comment>
<dbReference type="GO" id="GO:0016747">
    <property type="term" value="F:acyltransferase activity, transferring groups other than amino-acyl groups"/>
    <property type="evidence" value="ECO:0007669"/>
    <property type="project" value="InterPro"/>
</dbReference>